<keyword evidence="1" id="KW-1133">Transmembrane helix</keyword>
<gene>
    <name evidence="2" type="ORF">HMPREF0026_00097</name>
</gene>
<organism evidence="2 3">
    <name type="scientific">Acinetobacter junii SH205</name>
    <dbReference type="NCBI Taxonomy" id="575587"/>
    <lineage>
        <taxon>Bacteria</taxon>
        <taxon>Pseudomonadati</taxon>
        <taxon>Pseudomonadota</taxon>
        <taxon>Gammaproteobacteria</taxon>
        <taxon>Moraxellales</taxon>
        <taxon>Moraxellaceae</taxon>
        <taxon>Acinetobacter</taxon>
    </lineage>
</organism>
<feature type="transmembrane region" description="Helical" evidence="1">
    <location>
        <begin position="50"/>
        <end position="68"/>
    </location>
</feature>
<dbReference type="AlphaFoldDB" id="D0SLB4"/>
<proteinExistence type="predicted"/>
<feature type="transmembrane region" description="Helical" evidence="1">
    <location>
        <begin position="25"/>
        <end position="44"/>
    </location>
</feature>
<accession>D0SLB4</accession>
<keyword evidence="1" id="KW-0812">Transmembrane</keyword>
<reference evidence="3" key="1">
    <citation type="journal article" date="2012" name="PLoS ONE">
        <title>The success of Acinetobacter species; genetic, metabolic and virulence attributes.</title>
        <authorList>
            <person name="Peleg A.Y."/>
            <person name="de Breij A."/>
            <person name="Adams M.D."/>
            <person name="Cerqueira G.M."/>
            <person name="Mocali S."/>
            <person name="Galardini M."/>
            <person name="Nibbering P.H."/>
            <person name="Earl A.M."/>
            <person name="Ward D.V."/>
            <person name="Paterson D.L."/>
            <person name="Seifert H."/>
            <person name="Dijkshoorn L."/>
        </authorList>
    </citation>
    <scope>NUCLEOTIDE SEQUENCE [LARGE SCALE GENOMIC DNA]</scope>
    <source>
        <strain evidence="3">SH205</strain>
    </source>
</reference>
<protein>
    <submittedName>
        <fullName evidence="2">Uncharacterized protein</fullName>
    </submittedName>
</protein>
<evidence type="ECO:0000256" key="1">
    <source>
        <dbReference type="SAM" id="Phobius"/>
    </source>
</evidence>
<name>D0SLB4_ACIJU</name>
<keyword evidence="1" id="KW-0472">Membrane</keyword>
<dbReference type="HOGENOM" id="CLU_1352212_0_0_6"/>
<sequence>MGITMNELTKPKIIPIENRPEKTKLFLKCVVLPIVIFLVIAKIFSFGWFGYLFFGFDLFWFVIIYYLYQYGNTFFDGMTEQLKRQGEIFNYQNRGVWINSQDKTIILFDQPDQRLVKYPFDYITSVGHYNLVEDHFSTTTTVISNPMMGTHINQREHRTPIKREYQVNIGTRDQFKPNYCLKVLFPWRSPKVASEIRQLLSAEHYQ</sequence>
<dbReference type="EMBL" id="GG705011">
    <property type="protein sequence ID" value="EEY92821.1"/>
    <property type="molecule type" value="Genomic_DNA"/>
</dbReference>
<evidence type="ECO:0000313" key="3">
    <source>
        <dbReference type="Proteomes" id="UP000018442"/>
    </source>
</evidence>
<dbReference type="Proteomes" id="UP000018442">
    <property type="component" value="Unassembled WGS sequence"/>
</dbReference>
<evidence type="ECO:0000313" key="2">
    <source>
        <dbReference type="EMBL" id="EEY92821.1"/>
    </source>
</evidence>